<evidence type="ECO:0000313" key="1">
    <source>
        <dbReference type="EMBL" id="SMB93869.1"/>
    </source>
</evidence>
<dbReference type="Pfam" id="PF05768">
    <property type="entry name" value="Glrx-like"/>
    <property type="match status" value="1"/>
</dbReference>
<name>A0A1W1VKH1_9DEIO</name>
<dbReference type="InterPro" id="IPR008554">
    <property type="entry name" value="Glutaredoxin-like"/>
</dbReference>
<dbReference type="RefSeq" id="WP_084049475.1">
    <property type="nucleotide sequence ID" value="NZ_FWWU01000009.1"/>
</dbReference>
<reference evidence="1 2" key="1">
    <citation type="submission" date="2017-04" db="EMBL/GenBank/DDBJ databases">
        <authorList>
            <person name="Afonso C.L."/>
            <person name="Miller P.J."/>
            <person name="Scott M.A."/>
            <person name="Spackman E."/>
            <person name="Goraichik I."/>
            <person name="Dimitrov K.M."/>
            <person name="Suarez D.L."/>
            <person name="Swayne D.E."/>
        </authorList>
    </citation>
    <scope>NUCLEOTIDE SEQUENCE [LARGE SCALE GENOMIC DNA]</scope>
    <source>
        <strain evidence="1 2">KR-140</strain>
    </source>
</reference>
<dbReference type="OrthoDB" id="32865at2"/>
<organism evidence="1 2">
    <name type="scientific">Deinococcus hopiensis KR-140</name>
    <dbReference type="NCBI Taxonomy" id="695939"/>
    <lineage>
        <taxon>Bacteria</taxon>
        <taxon>Thermotogati</taxon>
        <taxon>Deinococcota</taxon>
        <taxon>Deinococci</taxon>
        <taxon>Deinococcales</taxon>
        <taxon>Deinococcaceae</taxon>
        <taxon>Deinococcus</taxon>
    </lineage>
</organism>
<protein>
    <submittedName>
        <fullName evidence="1">Glutaredoxin and related proteins</fullName>
    </submittedName>
</protein>
<evidence type="ECO:0000313" key="2">
    <source>
        <dbReference type="Proteomes" id="UP000192582"/>
    </source>
</evidence>
<dbReference type="AlphaFoldDB" id="A0A1W1VKH1"/>
<dbReference type="Proteomes" id="UP000192582">
    <property type="component" value="Unassembled WGS sequence"/>
</dbReference>
<dbReference type="PANTHER" id="PTHR33558:SF1">
    <property type="entry name" value="GLUTAREDOXIN-LIKE PROTEIN C5ORF63 HOMOLOG"/>
    <property type="match status" value="1"/>
</dbReference>
<keyword evidence="2" id="KW-1185">Reference proteome</keyword>
<sequence>MPRLPELTLYTRAGCHLCEQAQAALNALAYRYVPVDVDSDPLLRSRYGNDVPVLALEDRALLKGVLNRGRLSVLKLQLLRETAPG</sequence>
<dbReference type="EMBL" id="FWWU01000009">
    <property type="protein sequence ID" value="SMB93869.1"/>
    <property type="molecule type" value="Genomic_DNA"/>
</dbReference>
<gene>
    <name evidence="1" type="ORF">SAMN00790413_02150</name>
</gene>
<dbReference type="SUPFAM" id="SSF52833">
    <property type="entry name" value="Thioredoxin-like"/>
    <property type="match status" value="1"/>
</dbReference>
<dbReference type="InterPro" id="IPR052565">
    <property type="entry name" value="Glutaredoxin-like_YDR286C"/>
</dbReference>
<dbReference type="STRING" id="695939.SAMN00790413_02150"/>
<dbReference type="Gene3D" id="3.40.30.10">
    <property type="entry name" value="Glutaredoxin"/>
    <property type="match status" value="1"/>
</dbReference>
<dbReference type="PANTHER" id="PTHR33558">
    <property type="entry name" value="GLUTAREDOXIN-LIKE PROTEIN C5ORF63 HOMOLOG"/>
    <property type="match status" value="1"/>
</dbReference>
<proteinExistence type="predicted"/>
<dbReference type="InterPro" id="IPR036249">
    <property type="entry name" value="Thioredoxin-like_sf"/>
</dbReference>
<accession>A0A1W1VKH1</accession>